<sequence>MMVIEAKKMNSGGARIAEKPGLEKGAAKEKSCWPYVTVYAGDICERAKDRKPAPFSGAGRGCVSG</sequence>
<gene>
    <name evidence="1" type="ORF">C4F51_02865</name>
</gene>
<accession>A0A928UZU7</accession>
<protein>
    <submittedName>
        <fullName evidence="1">Uncharacterized protein</fullName>
    </submittedName>
</protein>
<comment type="caution">
    <text evidence="1">The sequence shown here is derived from an EMBL/GenBank/DDBJ whole genome shotgun (WGS) entry which is preliminary data.</text>
</comment>
<name>A0A928UZU7_9GAMM</name>
<organism evidence="1 2">
    <name type="scientific">Cellvibrio polysaccharolyticus</name>
    <dbReference type="NCBI Taxonomy" id="2082724"/>
    <lineage>
        <taxon>Bacteria</taxon>
        <taxon>Pseudomonadati</taxon>
        <taxon>Pseudomonadota</taxon>
        <taxon>Gammaproteobacteria</taxon>
        <taxon>Cellvibrionales</taxon>
        <taxon>Cellvibrionaceae</taxon>
        <taxon>Cellvibrio</taxon>
    </lineage>
</organism>
<keyword evidence="2" id="KW-1185">Reference proteome</keyword>
<proteinExistence type="predicted"/>
<reference evidence="1" key="1">
    <citation type="submission" date="2018-07" db="EMBL/GenBank/DDBJ databases">
        <title>Genome assembly of strain Ka43.</title>
        <authorList>
            <person name="Kukolya J."/>
            <person name="Nagy I."/>
            <person name="Horvath B."/>
            <person name="Toth A."/>
        </authorList>
    </citation>
    <scope>NUCLEOTIDE SEQUENCE</scope>
    <source>
        <strain evidence="1">KB43</strain>
    </source>
</reference>
<dbReference type="Proteomes" id="UP000652567">
    <property type="component" value="Unassembled WGS sequence"/>
</dbReference>
<dbReference type="AlphaFoldDB" id="A0A928UZU7"/>
<evidence type="ECO:0000313" key="2">
    <source>
        <dbReference type="Proteomes" id="UP000652567"/>
    </source>
</evidence>
<dbReference type="EMBL" id="PRDL01000001">
    <property type="protein sequence ID" value="MBE8716123.1"/>
    <property type="molecule type" value="Genomic_DNA"/>
</dbReference>
<evidence type="ECO:0000313" key="1">
    <source>
        <dbReference type="EMBL" id="MBE8716123.1"/>
    </source>
</evidence>